<sequence length="452" mass="48591">MGPIQSLDDLFGVLRRRGLLIALISIVGIAASVFLASLQPNSYEAAAVLQVETPVVTDGTDDPTGTSTAQFLQLIEQRMLTRENLIAVIERHALFAAAEGMNIDQKVQLLRAAVRFQSVARVAQQAFGGGAGVSAMIIFARFEDPEQAARVANDFAQSILDESAAGQAARSRETMRFYLEEEARVSDEIVALEGRIAAFKNANSAALPDAGTARENELLDLDAAIRAIDQSLVGLLGERTVLQNAGSLRAVEQRQLETLVAQIDVLNAQKAALQAQRDALAASSARTPEIERELSAFDRQLRQLQDQYDVINRRLAEAETSQRLEERNQAERFTLLERAIVPLEPSGGRGRKLMAMGVIASLGLAFGLALALEMMNPVLRTRGQMLRQLDLSPVITIPDLPLRGSPAGGRAGAEKGPLMRLRDGLPKPMMLAAGIVVFLVVMAAAAIGAISA</sequence>
<evidence type="ECO:0000256" key="6">
    <source>
        <dbReference type="SAM" id="Coils"/>
    </source>
</evidence>
<keyword evidence="4 7" id="KW-1133">Transmembrane helix</keyword>
<dbReference type="RefSeq" id="WP_152825369.1">
    <property type="nucleotide sequence ID" value="NZ_WHUT02000006.1"/>
</dbReference>
<evidence type="ECO:0000256" key="1">
    <source>
        <dbReference type="ARBA" id="ARBA00004651"/>
    </source>
</evidence>
<evidence type="ECO:0000256" key="7">
    <source>
        <dbReference type="SAM" id="Phobius"/>
    </source>
</evidence>
<keyword evidence="10" id="KW-1185">Reference proteome</keyword>
<keyword evidence="5 7" id="KW-0472">Membrane</keyword>
<dbReference type="EMBL" id="WHUT02000006">
    <property type="protein sequence ID" value="NUB44940.1"/>
    <property type="molecule type" value="Genomic_DNA"/>
</dbReference>
<evidence type="ECO:0000313" key="9">
    <source>
        <dbReference type="EMBL" id="NUB44940.1"/>
    </source>
</evidence>
<keyword evidence="2" id="KW-1003">Cell membrane</keyword>
<evidence type="ECO:0000256" key="5">
    <source>
        <dbReference type="ARBA" id="ARBA00023136"/>
    </source>
</evidence>
<accession>A0A8X8KPB4</accession>
<evidence type="ECO:0000259" key="8">
    <source>
        <dbReference type="Pfam" id="PF02706"/>
    </source>
</evidence>
<reference evidence="9" key="1">
    <citation type="submission" date="2020-05" db="EMBL/GenBank/DDBJ databases">
        <title>Fertoebacter nigrum gen. nov., sp. nov., a new member of the family Rhodobacteraceae.</title>
        <authorList>
            <person name="Szuroczki S."/>
            <person name="Abbaszade G."/>
            <person name="Buni D."/>
            <person name="Schumann P."/>
            <person name="Toth E."/>
        </authorList>
    </citation>
    <scope>NUCLEOTIDE SEQUENCE</scope>
    <source>
        <strain evidence="9">RG-N-1a</strain>
    </source>
</reference>
<dbReference type="InterPro" id="IPR050445">
    <property type="entry name" value="Bact_polysacc_biosynth/exp"/>
</dbReference>
<dbReference type="PANTHER" id="PTHR32309:SF31">
    <property type="entry name" value="CAPSULAR EXOPOLYSACCHARIDE FAMILY"/>
    <property type="match status" value="1"/>
</dbReference>
<dbReference type="Proteomes" id="UP000484076">
    <property type="component" value="Unassembled WGS sequence"/>
</dbReference>
<evidence type="ECO:0000256" key="4">
    <source>
        <dbReference type="ARBA" id="ARBA00022989"/>
    </source>
</evidence>
<dbReference type="AlphaFoldDB" id="A0A8X8KPB4"/>
<comment type="subcellular location">
    <subcellularLocation>
        <location evidence="1">Cell membrane</location>
        <topology evidence="1">Multi-pass membrane protein</topology>
    </subcellularLocation>
</comment>
<dbReference type="Pfam" id="PF02706">
    <property type="entry name" value="Wzz"/>
    <property type="match status" value="1"/>
</dbReference>
<protein>
    <recommendedName>
        <fullName evidence="8">Polysaccharide chain length determinant N-terminal domain-containing protein</fullName>
    </recommendedName>
</protein>
<name>A0A8X8KPB4_9RHOB</name>
<feature type="transmembrane region" description="Helical" evidence="7">
    <location>
        <begin position="20"/>
        <end position="38"/>
    </location>
</feature>
<dbReference type="GO" id="GO:0005886">
    <property type="term" value="C:plasma membrane"/>
    <property type="evidence" value="ECO:0007669"/>
    <property type="project" value="UniProtKB-SubCell"/>
</dbReference>
<evidence type="ECO:0000256" key="3">
    <source>
        <dbReference type="ARBA" id="ARBA00022692"/>
    </source>
</evidence>
<feature type="transmembrane region" description="Helical" evidence="7">
    <location>
        <begin position="429"/>
        <end position="450"/>
    </location>
</feature>
<organism evidence="9 10">
    <name type="scientific">Fertoeibacter niger</name>
    <dbReference type="NCBI Taxonomy" id="2656921"/>
    <lineage>
        <taxon>Bacteria</taxon>
        <taxon>Pseudomonadati</taxon>
        <taxon>Pseudomonadota</taxon>
        <taxon>Alphaproteobacteria</taxon>
        <taxon>Rhodobacterales</taxon>
        <taxon>Paracoccaceae</taxon>
        <taxon>Fertoeibacter</taxon>
    </lineage>
</organism>
<keyword evidence="6" id="KW-0175">Coiled coil</keyword>
<proteinExistence type="predicted"/>
<evidence type="ECO:0000256" key="2">
    <source>
        <dbReference type="ARBA" id="ARBA00022475"/>
    </source>
</evidence>
<dbReference type="InterPro" id="IPR003856">
    <property type="entry name" value="LPS_length_determ_N"/>
</dbReference>
<feature type="coiled-coil region" evidence="6">
    <location>
        <begin position="249"/>
        <end position="321"/>
    </location>
</feature>
<keyword evidence="3 7" id="KW-0812">Transmembrane</keyword>
<gene>
    <name evidence="9" type="ORF">GEU84_011130</name>
</gene>
<feature type="domain" description="Polysaccharide chain length determinant N-terminal" evidence="8">
    <location>
        <begin position="7"/>
        <end position="89"/>
    </location>
</feature>
<dbReference type="PANTHER" id="PTHR32309">
    <property type="entry name" value="TYROSINE-PROTEIN KINASE"/>
    <property type="match status" value="1"/>
</dbReference>
<evidence type="ECO:0000313" key="10">
    <source>
        <dbReference type="Proteomes" id="UP000484076"/>
    </source>
</evidence>
<comment type="caution">
    <text evidence="9">The sequence shown here is derived from an EMBL/GenBank/DDBJ whole genome shotgun (WGS) entry which is preliminary data.</text>
</comment>
<feature type="transmembrane region" description="Helical" evidence="7">
    <location>
        <begin position="353"/>
        <end position="372"/>
    </location>
</feature>